<sequence>MLLNITLNMKTTKSFNDNARFLEKVIPDSTDVYERLKTEVNWVPKIWNGKPLPRLCCHSVQNTSIGNDIANWLINTCKNSLNVNIEISDIFGNYYRDGNDYLPDHSDQYNEWIISLSFGTTRLFRFRNIETRKIETPKFYLKSGDIMIFSPAMNYTHKHGIPKQKQIQEGRINLTVFVKCSKDIITNKFNKENIPKLIHTENKAVVEKEAVNTIVIDKETMNVILDLMSGDNISNYIYM</sequence>
<feature type="domain" description="Fe2OG dioxygenase" evidence="1">
    <location>
        <begin position="86"/>
        <end position="180"/>
    </location>
</feature>
<dbReference type="Gene3D" id="2.60.120.590">
    <property type="entry name" value="Alpha-ketoglutarate-dependent dioxygenase AlkB-like"/>
    <property type="match status" value="1"/>
</dbReference>
<accession>X1E226</accession>
<dbReference type="AlphaFoldDB" id="X1E226"/>
<dbReference type="Pfam" id="PF13532">
    <property type="entry name" value="2OG-FeII_Oxy_2"/>
    <property type="match status" value="1"/>
</dbReference>
<dbReference type="SUPFAM" id="SSF51197">
    <property type="entry name" value="Clavaminate synthase-like"/>
    <property type="match status" value="1"/>
</dbReference>
<name>X1E226_9ZZZZ</name>
<dbReference type="EMBL" id="BART01021644">
    <property type="protein sequence ID" value="GAH02718.1"/>
    <property type="molecule type" value="Genomic_DNA"/>
</dbReference>
<evidence type="ECO:0000313" key="2">
    <source>
        <dbReference type="EMBL" id="GAH02718.1"/>
    </source>
</evidence>
<proteinExistence type="predicted"/>
<dbReference type="PANTHER" id="PTHR31212">
    <property type="entry name" value="ALPHA-KETOGLUTARATE-DEPENDENT DIOXYGENASE ALKB HOMOLOG 3"/>
    <property type="match status" value="1"/>
</dbReference>
<dbReference type="GO" id="GO:0051213">
    <property type="term" value="F:dioxygenase activity"/>
    <property type="evidence" value="ECO:0007669"/>
    <property type="project" value="InterPro"/>
</dbReference>
<dbReference type="InterPro" id="IPR027450">
    <property type="entry name" value="AlkB-like"/>
</dbReference>
<organism evidence="2">
    <name type="scientific">marine sediment metagenome</name>
    <dbReference type="NCBI Taxonomy" id="412755"/>
    <lineage>
        <taxon>unclassified sequences</taxon>
        <taxon>metagenomes</taxon>
        <taxon>ecological metagenomes</taxon>
    </lineage>
</organism>
<dbReference type="InterPro" id="IPR037151">
    <property type="entry name" value="AlkB-like_sf"/>
</dbReference>
<dbReference type="InterPro" id="IPR005123">
    <property type="entry name" value="Oxoglu/Fe-dep_dioxygenase_dom"/>
</dbReference>
<reference evidence="2" key="1">
    <citation type="journal article" date="2014" name="Front. Microbiol.">
        <title>High frequency of phylogenetically diverse reductive dehalogenase-homologous genes in deep subseafloor sedimentary metagenomes.</title>
        <authorList>
            <person name="Kawai M."/>
            <person name="Futagami T."/>
            <person name="Toyoda A."/>
            <person name="Takaki Y."/>
            <person name="Nishi S."/>
            <person name="Hori S."/>
            <person name="Arai W."/>
            <person name="Tsubouchi T."/>
            <person name="Morono Y."/>
            <person name="Uchiyama I."/>
            <person name="Ito T."/>
            <person name="Fujiyama A."/>
            <person name="Inagaki F."/>
            <person name="Takami H."/>
        </authorList>
    </citation>
    <scope>NUCLEOTIDE SEQUENCE</scope>
    <source>
        <strain evidence="2">Expedition CK06-06</strain>
    </source>
</reference>
<dbReference type="PROSITE" id="PS51471">
    <property type="entry name" value="FE2OG_OXY"/>
    <property type="match status" value="1"/>
</dbReference>
<dbReference type="GO" id="GO:0006307">
    <property type="term" value="P:DNA alkylation repair"/>
    <property type="evidence" value="ECO:0007669"/>
    <property type="project" value="InterPro"/>
</dbReference>
<dbReference type="InterPro" id="IPR032854">
    <property type="entry name" value="ALKBH3"/>
</dbReference>
<comment type="caution">
    <text evidence="2">The sequence shown here is derived from an EMBL/GenBank/DDBJ whole genome shotgun (WGS) entry which is preliminary data.</text>
</comment>
<gene>
    <name evidence="2" type="ORF">S01H4_39859</name>
</gene>
<evidence type="ECO:0000259" key="1">
    <source>
        <dbReference type="PROSITE" id="PS51471"/>
    </source>
</evidence>
<protein>
    <recommendedName>
        <fullName evidence="1">Fe2OG dioxygenase domain-containing protein</fullName>
    </recommendedName>
</protein>
<dbReference type="PANTHER" id="PTHR31212:SF4">
    <property type="entry name" value="ALPHA-KETOGLUTARATE-DEPENDENT DIOXYGENASE ALKB HOMOLOG 3"/>
    <property type="match status" value="1"/>
</dbReference>